<feature type="transmembrane region" description="Helical" evidence="6">
    <location>
        <begin position="132"/>
        <end position="150"/>
    </location>
</feature>
<name>A0ABV7RVA8_9RHOB</name>
<evidence type="ECO:0000256" key="3">
    <source>
        <dbReference type="ARBA" id="ARBA00022692"/>
    </source>
</evidence>
<gene>
    <name evidence="7" type="ORF">ACFOMP_04835</name>
</gene>
<evidence type="ECO:0000256" key="6">
    <source>
        <dbReference type="SAM" id="Phobius"/>
    </source>
</evidence>
<dbReference type="InterPro" id="IPR001851">
    <property type="entry name" value="ABC_transp_permease"/>
</dbReference>
<keyword evidence="3 6" id="KW-0812">Transmembrane</keyword>
<dbReference type="CDD" id="cd06581">
    <property type="entry name" value="TM_PBP1_LivM_like"/>
    <property type="match status" value="1"/>
</dbReference>
<dbReference type="InterPro" id="IPR043428">
    <property type="entry name" value="LivM-like"/>
</dbReference>
<dbReference type="PANTHER" id="PTHR30482:SF10">
    <property type="entry name" value="HIGH-AFFINITY BRANCHED-CHAIN AMINO ACID TRANSPORT PROTEIN BRAE"/>
    <property type="match status" value="1"/>
</dbReference>
<feature type="transmembrane region" description="Helical" evidence="6">
    <location>
        <begin position="273"/>
        <end position="294"/>
    </location>
</feature>
<feature type="transmembrane region" description="Helical" evidence="6">
    <location>
        <begin position="360"/>
        <end position="389"/>
    </location>
</feature>
<keyword evidence="4 6" id="KW-1133">Transmembrane helix</keyword>
<evidence type="ECO:0000256" key="1">
    <source>
        <dbReference type="ARBA" id="ARBA00004651"/>
    </source>
</evidence>
<comment type="subcellular location">
    <subcellularLocation>
        <location evidence="1">Cell membrane</location>
        <topology evidence="1">Multi-pass membrane protein</topology>
    </subcellularLocation>
</comment>
<dbReference type="Pfam" id="PF02653">
    <property type="entry name" value="BPD_transp_2"/>
    <property type="match status" value="1"/>
</dbReference>
<feature type="transmembrane region" description="Helical" evidence="6">
    <location>
        <begin position="204"/>
        <end position="221"/>
    </location>
</feature>
<feature type="transmembrane region" description="Helical" evidence="6">
    <location>
        <begin position="68"/>
        <end position="89"/>
    </location>
</feature>
<protein>
    <submittedName>
        <fullName evidence="7">Branched-chain amino acid ABC transporter permease</fullName>
    </submittedName>
</protein>
<dbReference type="PANTHER" id="PTHR30482">
    <property type="entry name" value="HIGH-AFFINITY BRANCHED-CHAIN AMINO ACID TRANSPORT SYSTEM PERMEASE"/>
    <property type="match status" value="1"/>
</dbReference>
<accession>A0ABV7RVA8</accession>
<feature type="transmembrane region" description="Helical" evidence="6">
    <location>
        <begin position="101"/>
        <end position="120"/>
    </location>
</feature>
<dbReference type="Proteomes" id="UP001595596">
    <property type="component" value="Unassembled WGS sequence"/>
</dbReference>
<dbReference type="EMBL" id="JBHRXE010000009">
    <property type="protein sequence ID" value="MFC3568769.1"/>
    <property type="molecule type" value="Genomic_DNA"/>
</dbReference>
<reference evidence="8" key="1">
    <citation type="journal article" date="2019" name="Int. J. Syst. Evol. Microbiol.">
        <title>The Global Catalogue of Microorganisms (GCM) 10K type strain sequencing project: providing services to taxonomists for standard genome sequencing and annotation.</title>
        <authorList>
            <consortium name="The Broad Institute Genomics Platform"/>
            <consortium name="The Broad Institute Genome Sequencing Center for Infectious Disease"/>
            <person name="Wu L."/>
            <person name="Ma J."/>
        </authorList>
    </citation>
    <scope>NUCLEOTIDE SEQUENCE [LARGE SCALE GENOMIC DNA]</scope>
    <source>
        <strain evidence="8">VKM B-3226</strain>
    </source>
</reference>
<comment type="caution">
    <text evidence="7">The sequence shown here is derived from an EMBL/GenBank/DDBJ whole genome shotgun (WGS) entry which is preliminary data.</text>
</comment>
<sequence length="446" mass="47234">MSNTRQAEAHSAWRAPVLFLVLAALFLAEGTFRNALFSGSWNTALGILNMGLISAIMALGVNMQWGYAGLFNAGVVGFLALGGLAPVLVSTPPVQGAWAAGGPRVILALAVGLGTLVLAAQVWRRVPGRLRVLALIAVLGFGFVLYRYLFDPAVAAIEANNSAAAGNIGGLGWPVLLSWPVGALMAAAAAWGVGKVALGLRSDYLAIATLGIGEIIVAVMRNEEWLSRGVKNMSGIPRPVPYEVNLQADPGFVALAAEWGLSPGLASGIWVKLLYAGLFTAVLLALILLAELALKSPWGRMMRAIRDNETAAGAMGKNVTRRHLQIFVIGSAVIGLAGAMMVTLDGLLSPNSFNPLRYTFLIWVMVIVGGSGNNWGAVLGAILIWFLWIKAEVWGPELMRLITLPLPEGAFRSHMLGSAPHMRFIALGLVLLLVLRFAPRGLVPEK</sequence>
<feature type="transmembrane region" description="Helical" evidence="6">
    <location>
        <begin position="324"/>
        <end position="348"/>
    </location>
</feature>
<evidence type="ECO:0000256" key="2">
    <source>
        <dbReference type="ARBA" id="ARBA00022475"/>
    </source>
</evidence>
<evidence type="ECO:0000313" key="7">
    <source>
        <dbReference type="EMBL" id="MFC3568769.1"/>
    </source>
</evidence>
<organism evidence="7 8">
    <name type="scientific">Paracoccus simplex</name>
    <dbReference type="NCBI Taxonomy" id="2086346"/>
    <lineage>
        <taxon>Bacteria</taxon>
        <taxon>Pseudomonadati</taxon>
        <taxon>Pseudomonadota</taxon>
        <taxon>Alphaproteobacteria</taxon>
        <taxon>Rhodobacterales</taxon>
        <taxon>Paracoccaceae</taxon>
        <taxon>Paracoccus</taxon>
    </lineage>
</organism>
<evidence type="ECO:0000256" key="4">
    <source>
        <dbReference type="ARBA" id="ARBA00022989"/>
    </source>
</evidence>
<evidence type="ECO:0000256" key="5">
    <source>
        <dbReference type="ARBA" id="ARBA00023136"/>
    </source>
</evidence>
<feature type="transmembrane region" description="Helical" evidence="6">
    <location>
        <begin position="170"/>
        <end position="192"/>
    </location>
</feature>
<feature type="transmembrane region" description="Helical" evidence="6">
    <location>
        <begin position="421"/>
        <end position="438"/>
    </location>
</feature>
<dbReference type="RefSeq" id="WP_379028242.1">
    <property type="nucleotide sequence ID" value="NZ_JBHRXE010000009.1"/>
</dbReference>
<keyword evidence="5 6" id="KW-0472">Membrane</keyword>
<keyword evidence="2" id="KW-1003">Cell membrane</keyword>
<evidence type="ECO:0000313" key="8">
    <source>
        <dbReference type="Proteomes" id="UP001595596"/>
    </source>
</evidence>
<keyword evidence="8" id="KW-1185">Reference proteome</keyword>
<proteinExistence type="predicted"/>
<feature type="transmembrane region" description="Helical" evidence="6">
    <location>
        <begin position="43"/>
        <end position="61"/>
    </location>
</feature>